<dbReference type="SMART" id="SM00422">
    <property type="entry name" value="HTH_MERR"/>
    <property type="match status" value="1"/>
</dbReference>
<evidence type="ECO:0000313" key="9">
    <source>
        <dbReference type="EMBL" id="RKR96368.1"/>
    </source>
</evidence>
<keyword evidence="1" id="KW-0001">2Fe-2S</keyword>
<dbReference type="GO" id="GO:0051537">
    <property type="term" value="F:2 iron, 2 sulfur cluster binding"/>
    <property type="evidence" value="ECO:0007669"/>
    <property type="project" value="UniProtKB-KW"/>
</dbReference>
<dbReference type="SUPFAM" id="SSF46955">
    <property type="entry name" value="Putative DNA-binding domain"/>
    <property type="match status" value="1"/>
</dbReference>
<dbReference type="GO" id="GO:0003677">
    <property type="term" value="F:DNA binding"/>
    <property type="evidence" value="ECO:0007669"/>
    <property type="project" value="UniProtKB-KW"/>
</dbReference>
<dbReference type="InterPro" id="IPR010211">
    <property type="entry name" value="Redox-sen_tscrpt-act_SoxR"/>
</dbReference>
<feature type="domain" description="HTH merR-type" evidence="8">
    <location>
        <begin position="17"/>
        <end position="85"/>
    </location>
</feature>
<evidence type="ECO:0000256" key="7">
    <source>
        <dbReference type="ARBA" id="ARBA00023163"/>
    </source>
</evidence>
<dbReference type="InterPro" id="IPR047057">
    <property type="entry name" value="MerR_fam"/>
</dbReference>
<keyword evidence="5" id="KW-0805">Transcription regulation</keyword>
<evidence type="ECO:0000256" key="4">
    <source>
        <dbReference type="ARBA" id="ARBA00023014"/>
    </source>
</evidence>
<dbReference type="PROSITE" id="PS50937">
    <property type="entry name" value="HTH_MERR_2"/>
    <property type="match status" value="1"/>
</dbReference>
<evidence type="ECO:0000256" key="3">
    <source>
        <dbReference type="ARBA" id="ARBA00023004"/>
    </source>
</evidence>
<evidence type="ECO:0000256" key="2">
    <source>
        <dbReference type="ARBA" id="ARBA00022723"/>
    </source>
</evidence>
<organism evidence="9 10">
    <name type="scientific">Williamsia marianensis</name>
    <dbReference type="NCBI Taxonomy" id="85044"/>
    <lineage>
        <taxon>Bacteria</taxon>
        <taxon>Bacillati</taxon>
        <taxon>Actinomycetota</taxon>
        <taxon>Actinomycetes</taxon>
        <taxon>Mycobacteriales</taxon>
        <taxon>Nocardiaceae</taxon>
        <taxon>Williamsia</taxon>
    </lineage>
</organism>
<keyword evidence="3" id="KW-0408">Iron</keyword>
<name>A0A315SBI0_WILMA</name>
<keyword evidence="7" id="KW-0804">Transcription</keyword>
<dbReference type="PRINTS" id="PR00040">
    <property type="entry name" value="HTHMERR"/>
</dbReference>
<dbReference type="InterPro" id="IPR009061">
    <property type="entry name" value="DNA-bd_dom_put_sf"/>
</dbReference>
<dbReference type="Gene3D" id="1.10.1660.10">
    <property type="match status" value="1"/>
</dbReference>
<keyword evidence="4" id="KW-0411">Iron-sulfur</keyword>
<dbReference type="InterPro" id="IPR015358">
    <property type="entry name" value="Tscrpt_reg_MerR_DNA-bd"/>
</dbReference>
<dbReference type="PROSITE" id="PS00552">
    <property type="entry name" value="HTH_MERR_1"/>
    <property type="match status" value="1"/>
</dbReference>
<evidence type="ECO:0000256" key="6">
    <source>
        <dbReference type="ARBA" id="ARBA00023125"/>
    </source>
</evidence>
<comment type="caution">
    <text evidence="9">The sequence shown here is derived from an EMBL/GenBank/DDBJ whole genome shotgun (WGS) entry which is preliminary data.</text>
</comment>
<evidence type="ECO:0000259" key="8">
    <source>
        <dbReference type="PROSITE" id="PS50937"/>
    </source>
</evidence>
<reference evidence="9 10" key="1">
    <citation type="submission" date="2018-10" db="EMBL/GenBank/DDBJ databases">
        <title>Sequencing the genomes of 1000 actinobacteria strains.</title>
        <authorList>
            <person name="Klenk H.-P."/>
        </authorList>
    </citation>
    <scope>NUCLEOTIDE SEQUENCE [LARGE SCALE GENOMIC DNA]</scope>
    <source>
        <strain evidence="9 10">DSM 44343</strain>
    </source>
</reference>
<dbReference type="GO" id="GO:0003700">
    <property type="term" value="F:DNA-binding transcription factor activity"/>
    <property type="evidence" value="ECO:0007669"/>
    <property type="project" value="InterPro"/>
</dbReference>
<dbReference type="EMBL" id="RBKV01000001">
    <property type="protein sequence ID" value="RKR96368.1"/>
    <property type="molecule type" value="Genomic_DNA"/>
</dbReference>
<dbReference type="Pfam" id="PF09278">
    <property type="entry name" value="MerR-DNA-bind"/>
    <property type="match status" value="1"/>
</dbReference>
<evidence type="ECO:0000313" key="10">
    <source>
        <dbReference type="Proteomes" id="UP000274762"/>
    </source>
</evidence>
<dbReference type="AlphaFoldDB" id="A0A315SBI0"/>
<evidence type="ECO:0000256" key="5">
    <source>
        <dbReference type="ARBA" id="ARBA00023015"/>
    </source>
</evidence>
<proteinExistence type="predicted"/>
<keyword evidence="2" id="KW-0479">Metal-binding</keyword>
<accession>A0A495K6X3</accession>
<sequence>MNLKSSYDVVMPPKKLEMTVGELAIRAGVAPSAVRYYEDRGLIFSRRTTGNQRRYHRAMLRRVAFIRASQAAGIPLATIGSVLEALGEHESPTKSMWHRASQRWVDDLDERIALLQRMRDLMDSCVGCGCLSMKACMLLNPGDAYAQQGLGNNRLITDSCERKLEATD</sequence>
<dbReference type="NCBIfam" id="TIGR01950">
    <property type="entry name" value="SoxR"/>
    <property type="match status" value="1"/>
</dbReference>
<gene>
    <name evidence="9" type="ORF">DFJ75_3216</name>
</gene>
<dbReference type="Proteomes" id="UP000274762">
    <property type="component" value="Unassembled WGS sequence"/>
</dbReference>
<dbReference type="PANTHER" id="PTHR30204">
    <property type="entry name" value="REDOX-CYCLING DRUG-SENSING TRANSCRIPTIONAL ACTIVATOR SOXR"/>
    <property type="match status" value="1"/>
</dbReference>
<dbReference type="InterPro" id="IPR000551">
    <property type="entry name" value="MerR-type_HTH_dom"/>
</dbReference>
<dbReference type="GO" id="GO:0046872">
    <property type="term" value="F:metal ion binding"/>
    <property type="evidence" value="ECO:0007669"/>
    <property type="project" value="UniProtKB-KW"/>
</dbReference>
<dbReference type="Pfam" id="PF00376">
    <property type="entry name" value="MerR"/>
    <property type="match status" value="1"/>
</dbReference>
<dbReference type="GO" id="GO:0006979">
    <property type="term" value="P:response to oxidative stress"/>
    <property type="evidence" value="ECO:0007669"/>
    <property type="project" value="InterPro"/>
</dbReference>
<protein>
    <submittedName>
        <fullName evidence="9">MerR family redox-sensitive transcriptional activator SoxR</fullName>
    </submittedName>
</protein>
<accession>A0A315SBI0</accession>
<keyword evidence="6" id="KW-0238">DNA-binding</keyword>
<dbReference type="PANTHER" id="PTHR30204:SF0">
    <property type="entry name" value="REDOX-SENSITIVE TRANSCRIPTIONAL ACTIVATOR SOXR"/>
    <property type="match status" value="1"/>
</dbReference>
<evidence type="ECO:0000256" key="1">
    <source>
        <dbReference type="ARBA" id="ARBA00022714"/>
    </source>
</evidence>